<protein>
    <submittedName>
        <fullName evidence="2">Uncharacterized protein</fullName>
    </submittedName>
</protein>
<keyword evidence="1" id="KW-1133">Transmembrane helix</keyword>
<organism evidence="2 3">
    <name type="scientific">Planosporangium thailandense</name>
    <dbReference type="NCBI Taxonomy" id="765197"/>
    <lineage>
        <taxon>Bacteria</taxon>
        <taxon>Bacillati</taxon>
        <taxon>Actinomycetota</taxon>
        <taxon>Actinomycetes</taxon>
        <taxon>Micromonosporales</taxon>
        <taxon>Micromonosporaceae</taxon>
        <taxon>Planosporangium</taxon>
    </lineage>
</organism>
<sequence>MRQIRLPLRTAVILGTAIFGGSSGGTVAHAFETAGGHVIPGASQLASAVIALWIAEKLDRLIDDRENIESNASNTEADDGS</sequence>
<evidence type="ECO:0000313" key="3">
    <source>
        <dbReference type="Proteomes" id="UP000722989"/>
    </source>
</evidence>
<keyword evidence="1" id="KW-0472">Membrane</keyword>
<dbReference type="RefSeq" id="WP_167924809.1">
    <property type="nucleotide sequence ID" value="NZ_JAATVY010000004.1"/>
</dbReference>
<keyword evidence="3" id="KW-1185">Reference proteome</keyword>
<reference evidence="2 3" key="1">
    <citation type="submission" date="2020-03" db="EMBL/GenBank/DDBJ databases">
        <title>WGS of the type strain of Planosporangium spp.</title>
        <authorList>
            <person name="Thawai C."/>
        </authorList>
    </citation>
    <scope>NUCLEOTIDE SEQUENCE [LARGE SCALE GENOMIC DNA]</scope>
    <source>
        <strain evidence="2 3">TBRC 5610</strain>
    </source>
</reference>
<evidence type="ECO:0000313" key="2">
    <source>
        <dbReference type="EMBL" id="NJC69949.1"/>
    </source>
</evidence>
<keyword evidence="1" id="KW-0812">Transmembrane</keyword>
<name>A0ABX0XXR2_9ACTN</name>
<evidence type="ECO:0000256" key="1">
    <source>
        <dbReference type="SAM" id="Phobius"/>
    </source>
</evidence>
<comment type="caution">
    <text evidence="2">The sequence shown here is derived from an EMBL/GenBank/DDBJ whole genome shotgun (WGS) entry which is preliminary data.</text>
</comment>
<proteinExistence type="predicted"/>
<gene>
    <name evidence="2" type="ORF">HC031_09510</name>
</gene>
<feature type="transmembrane region" description="Helical" evidence="1">
    <location>
        <begin position="38"/>
        <end position="55"/>
    </location>
</feature>
<dbReference type="EMBL" id="JAATVY010000004">
    <property type="protein sequence ID" value="NJC69949.1"/>
    <property type="molecule type" value="Genomic_DNA"/>
</dbReference>
<accession>A0ABX0XXR2</accession>
<dbReference type="Proteomes" id="UP000722989">
    <property type="component" value="Unassembled WGS sequence"/>
</dbReference>